<keyword evidence="1" id="KW-0812">Transmembrane</keyword>
<dbReference type="AlphaFoldDB" id="A0A841STH5"/>
<gene>
    <name evidence="3" type="ORF">H7B67_03655</name>
</gene>
<dbReference type="PANTHER" id="PTHR37810">
    <property type="entry name" value="IMMUNITY PROTEIN SDPI"/>
    <property type="match status" value="1"/>
</dbReference>
<dbReference type="RefSeq" id="WP_185118436.1">
    <property type="nucleotide sequence ID" value="NZ_JACJVQ010000003.1"/>
</dbReference>
<feature type="transmembrane region" description="Helical" evidence="1">
    <location>
        <begin position="193"/>
        <end position="214"/>
    </location>
</feature>
<evidence type="ECO:0000313" key="3">
    <source>
        <dbReference type="EMBL" id="MBB6633210.1"/>
    </source>
</evidence>
<dbReference type="Proteomes" id="UP000535838">
    <property type="component" value="Unassembled WGS sequence"/>
</dbReference>
<evidence type="ECO:0000259" key="2">
    <source>
        <dbReference type="Pfam" id="PF19124"/>
    </source>
</evidence>
<keyword evidence="1" id="KW-1133">Transmembrane helix</keyword>
<dbReference type="GO" id="GO:0009636">
    <property type="term" value="P:response to toxic substance"/>
    <property type="evidence" value="ECO:0007669"/>
    <property type="project" value="TreeGrafter"/>
</dbReference>
<comment type="caution">
    <text evidence="3">The sequence shown here is derived from an EMBL/GenBank/DDBJ whole genome shotgun (WGS) entry which is preliminary data.</text>
</comment>
<feature type="transmembrane region" description="Helical" evidence="1">
    <location>
        <begin position="82"/>
        <end position="104"/>
    </location>
</feature>
<dbReference type="PANTHER" id="PTHR37810:SF9">
    <property type="entry name" value="MEMBRANE PROTEIN"/>
    <property type="match status" value="1"/>
</dbReference>
<dbReference type="Pfam" id="PF19124">
    <property type="entry name" value="DUF5808"/>
    <property type="match status" value="1"/>
</dbReference>
<feature type="transmembrane region" description="Helical" evidence="1">
    <location>
        <begin position="55"/>
        <end position="76"/>
    </location>
</feature>
<feature type="transmembrane region" description="Helical" evidence="1">
    <location>
        <begin position="242"/>
        <end position="264"/>
    </location>
</feature>
<keyword evidence="1" id="KW-0472">Membrane</keyword>
<evidence type="ECO:0000256" key="1">
    <source>
        <dbReference type="SAM" id="Phobius"/>
    </source>
</evidence>
<feature type="transmembrane region" description="Helical" evidence="1">
    <location>
        <begin position="6"/>
        <end position="27"/>
    </location>
</feature>
<dbReference type="InterPro" id="IPR043831">
    <property type="entry name" value="DUF5808"/>
</dbReference>
<accession>A0A841STH5</accession>
<organism evidence="3 4">
    <name type="scientific">Cohnella thailandensis</name>
    <dbReference type="NCBI Taxonomy" id="557557"/>
    <lineage>
        <taxon>Bacteria</taxon>
        <taxon>Bacillati</taxon>
        <taxon>Bacillota</taxon>
        <taxon>Bacilli</taxon>
        <taxon>Bacillales</taxon>
        <taxon>Paenibacillaceae</taxon>
        <taxon>Cohnella</taxon>
    </lineage>
</organism>
<feature type="transmembrane region" description="Helical" evidence="1">
    <location>
        <begin position="138"/>
        <end position="160"/>
    </location>
</feature>
<feature type="transmembrane region" description="Helical" evidence="1">
    <location>
        <begin position="348"/>
        <end position="368"/>
    </location>
</feature>
<keyword evidence="4" id="KW-1185">Reference proteome</keyword>
<evidence type="ECO:0000313" key="4">
    <source>
        <dbReference type="Proteomes" id="UP000535838"/>
    </source>
</evidence>
<feature type="domain" description="DUF5808" evidence="2">
    <location>
        <begin position="322"/>
        <end position="347"/>
    </location>
</feature>
<protein>
    <recommendedName>
        <fullName evidence="2">DUF5808 domain-containing protein</fullName>
    </recommendedName>
</protein>
<name>A0A841STH5_9BACL</name>
<feature type="transmembrane region" description="Helical" evidence="1">
    <location>
        <begin position="270"/>
        <end position="293"/>
    </location>
</feature>
<reference evidence="3 4" key="1">
    <citation type="submission" date="2020-08" db="EMBL/GenBank/DDBJ databases">
        <title>Cohnella phylogeny.</title>
        <authorList>
            <person name="Dunlap C."/>
        </authorList>
    </citation>
    <scope>NUCLEOTIDE SEQUENCE [LARGE SCALE GENOMIC DNA]</scope>
    <source>
        <strain evidence="3 4">DSM 25241</strain>
    </source>
</reference>
<dbReference type="EMBL" id="JACJVQ010000003">
    <property type="protein sequence ID" value="MBB6633210.1"/>
    <property type="molecule type" value="Genomic_DNA"/>
</dbReference>
<proteinExistence type="predicted"/>
<sequence>MMMNGTVIAVASLYFLQALLIGVQNFFGPRALLFGVPIPAADTQDPAVRRIRVQYTILMGIFVLIVAAACFAWIRYLDAAHALVYLLAALLAQFPLSGLAIAICRQSALRLKATRGWQVPVENRRAASISNRRHRSPVLGLPWFGAHLAVIAVCIIIAMVKWNDIPVQFAIQWNADRIPDWYRWYSTKSIGSVFYENFGQLIGTGIFMLLNLVIGRTRTSLDPKDPEGSLQKQIRYKRINSFAIWGISLVVTVFLGLFQAGRIYSFQLDLWIHLTLALLLTAYLLLLGMVVYLRARGLDQQRDIPSQDNRYWKISGITYCNPDDPAIFVPKPYGMGWTVNMAKPMGRLAIAAIVGVPILLLVWVWLLIM</sequence>